<evidence type="ECO:0000313" key="1">
    <source>
        <dbReference type="EMBL" id="GJS60680.1"/>
    </source>
</evidence>
<organism evidence="1 2">
    <name type="scientific">Tanacetum coccineum</name>
    <dbReference type="NCBI Taxonomy" id="301880"/>
    <lineage>
        <taxon>Eukaryota</taxon>
        <taxon>Viridiplantae</taxon>
        <taxon>Streptophyta</taxon>
        <taxon>Embryophyta</taxon>
        <taxon>Tracheophyta</taxon>
        <taxon>Spermatophyta</taxon>
        <taxon>Magnoliopsida</taxon>
        <taxon>eudicotyledons</taxon>
        <taxon>Gunneridae</taxon>
        <taxon>Pentapetalae</taxon>
        <taxon>asterids</taxon>
        <taxon>campanulids</taxon>
        <taxon>Asterales</taxon>
        <taxon>Asteraceae</taxon>
        <taxon>Asteroideae</taxon>
        <taxon>Anthemideae</taxon>
        <taxon>Anthemidinae</taxon>
        <taxon>Tanacetum</taxon>
    </lineage>
</organism>
<keyword evidence="2" id="KW-1185">Reference proteome</keyword>
<comment type="caution">
    <text evidence="1">The sequence shown here is derived from an EMBL/GenBank/DDBJ whole genome shotgun (WGS) entry which is preliminary data.</text>
</comment>
<evidence type="ECO:0000313" key="2">
    <source>
        <dbReference type="Proteomes" id="UP001151760"/>
    </source>
</evidence>
<protein>
    <submittedName>
        <fullName evidence="1">Uncharacterized protein</fullName>
    </submittedName>
</protein>
<sequence length="97" mass="10764">MKFSTASGDIELVMLAELVQIDGDDLEELDLRWKVAMLTVRIKNSFRGQEGTWTSKKNDYLEGIKGEDLMVTMAGAMHQANASSSQALVASRTSRRL</sequence>
<gene>
    <name evidence="1" type="ORF">Tco_0655464</name>
</gene>
<dbReference type="EMBL" id="BQNB010009238">
    <property type="protein sequence ID" value="GJS60680.1"/>
    <property type="molecule type" value="Genomic_DNA"/>
</dbReference>
<accession>A0ABQ4X6P0</accession>
<proteinExistence type="predicted"/>
<name>A0ABQ4X6P0_9ASTR</name>
<reference evidence="1" key="1">
    <citation type="journal article" date="2022" name="Int. J. Mol. Sci.">
        <title>Draft Genome of Tanacetum Coccineum: Genomic Comparison of Closely Related Tanacetum-Family Plants.</title>
        <authorList>
            <person name="Yamashiro T."/>
            <person name="Shiraishi A."/>
            <person name="Nakayama K."/>
            <person name="Satake H."/>
        </authorList>
    </citation>
    <scope>NUCLEOTIDE SEQUENCE</scope>
</reference>
<reference evidence="1" key="2">
    <citation type="submission" date="2022-01" db="EMBL/GenBank/DDBJ databases">
        <authorList>
            <person name="Yamashiro T."/>
            <person name="Shiraishi A."/>
            <person name="Satake H."/>
            <person name="Nakayama K."/>
        </authorList>
    </citation>
    <scope>NUCLEOTIDE SEQUENCE</scope>
</reference>
<dbReference type="Proteomes" id="UP001151760">
    <property type="component" value="Unassembled WGS sequence"/>
</dbReference>